<evidence type="ECO:0000313" key="1">
    <source>
        <dbReference type="EMBL" id="JAE10714.1"/>
    </source>
</evidence>
<dbReference type="EMBL" id="GBRH01187182">
    <property type="protein sequence ID" value="JAE10714.1"/>
    <property type="molecule type" value="Transcribed_RNA"/>
</dbReference>
<accession>A0A0A9FHL3</accession>
<reference evidence="1" key="1">
    <citation type="submission" date="2014-09" db="EMBL/GenBank/DDBJ databases">
        <authorList>
            <person name="Magalhaes I.L.F."/>
            <person name="Oliveira U."/>
            <person name="Santos F.R."/>
            <person name="Vidigal T.H.D.A."/>
            <person name="Brescovit A.D."/>
            <person name="Santos A.J."/>
        </authorList>
    </citation>
    <scope>NUCLEOTIDE SEQUENCE</scope>
    <source>
        <tissue evidence="1">Shoot tissue taken approximately 20 cm above the soil surface</tissue>
    </source>
</reference>
<protein>
    <submittedName>
        <fullName evidence="1">Uncharacterized protein</fullName>
    </submittedName>
</protein>
<proteinExistence type="predicted"/>
<reference evidence="1" key="2">
    <citation type="journal article" date="2015" name="Data Brief">
        <title>Shoot transcriptome of the giant reed, Arundo donax.</title>
        <authorList>
            <person name="Barrero R.A."/>
            <person name="Guerrero F.D."/>
            <person name="Moolhuijzen P."/>
            <person name="Goolsby J.A."/>
            <person name="Tidwell J."/>
            <person name="Bellgard S.E."/>
            <person name="Bellgard M.I."/>
        </authorList>
    </citation>
    <scope>NUCLEOTIDE SEQUENCE</scope>
    <source>
        <tissue evidence="1">Shoot tissue taken approximately 20 cm above the soil surface</tissue>
    </source>
</reference>
<sequence>MGAPLASVAFQVSRRSSPRMPRAGACSWAASGSPRSSSWILWIRLPFGLVNLFNRSLSKENFLFKHATSKSMARSTD</sequence>
<dbReference type="AlphaFoldDB" id="A0A0A9FHL3"/>
<name>A0A0A9FHL3_ARUDO</name>
<organism evidence="1">
    <name type="scientific">Arundo donax</name>
    <name type="common">Giant reed</name>
    <name type="synonym">Donax arundinaceus</name>
    <dbReference type="NCBI Taxonomy" id="35708"/>
    <lineage>
        <taxon>Eukaryota</taxon>
        <taxon>Viridiplantae</taxon>
        <taxon>Streptophyta</taxon>
        <taxon>Embryophyta</taxon>
        <taxon>Tracheophyta</taxon>
        <taxon>Spermatophyta</taxon>
        <taxon>Magnoliopsida</taxon>
        <taxon>Liliopsida</taxon>
        <taxon>Poales</taxon>
        <taxon>Poaceae</taxon>
        <taxon>PACMAD clade</taxon>
        <taxon>Arundinoideae</taxon>
        <taxon>Arundineae</taxon>
        <taxon>Arundo</taxon>
    </lineage>
</organism>